<keyword evidence="2" id="KW-1185">Reference proteome</keyword>
<evidence type="ECO:0000313" key="2">
    <source>
        <dbReference type="Proteomes" id="UP000629098"/>
    </source>
</evidence>
<dbReference type="EMBL" id="JACXAE010000075">
    <property type="protein sequence ID" value="MBD2775090.1"/>
    <property type="molecule type" value="Genomic_DNA"/>
</dbReference>
<organism evidence="1 2">
    <name type="scientific">Iningainema tapete BLCC-T55</name>
    <dbReference type="NCBI Taxonomy" id="2748662"/>
    <lineage>
        <taxon>Bacteria</taxon>
        <taxon>Bacillati</taxon>
        <taxon>Cyanobacteriota</taxon>
        <taxon>Cyanophyceae</taxon>
        <taxon>Nostocales</taxon>
        <taxon>Scytonemataceae</taxon>
        <taxon>Iningainema tapete</taxon>
    </lineage>
</organism>
<proteinExistence type="predicted"/>
<dbReference type="RefSeq" id="WP_190833020.1">
    <property type="nucleotide sequence ID" value="NZ_CAWPPI010000075.1"/>
</dbReference>
<comment type="caution">
    <text evidence="1">The sequence shown here is derived from an EMBL/GenBank/DDBJ whole genome shotgun (WGS) entry which is preliminary data.</text>
</comment>
<reference evidence="1" key="1">
    <citation type="submission" date="2020-09" db="EMBL/GenBank/DDBJ databases">
        <title>Iningainema tapete sp. nov. (Scytonemataceae, Cyanobacteria) from greenhouses in central Florida (USA) produces two types of nodularin with biosynthetic potential for microcystin-LR and anabaenopeptins.</title>
        <authorList>
            <person name="Berthold D.E."/>
            <person name="Lefler F.W."/>
            <person name="Huang I.-S."/>
            <person name="Abdulla H."/>
            <person name="Zimba P.V."/>
            <person name="Laughinghouse H.D. IV."/>
        </authorList>
    </citation>
    <scope>NUCLEOTIDE SEQUENCE</scope>
    <source>
        <strain evidence="1">BLCCT55</strain>
    </source>
</reference>
<dbReference type="Proteomes" id="UP000629098">
    <property type="component" value="Unassembled WGS sequence"/>
</dbReference>
<dbReference type="InterPro" id="IPR025566">
    <property type="entry name" value="DUF4331"/>
</dbReference>
<dbReference type="Pfam" id="PF14224">
    <property type="entry name" value="DUF4331"/>
    <property type="match status" value="2"/>
</dbReference>
<dbReference type="AlphaFoldDB" id="A0A8J6XNC1"/>
<gene>
    <name evidence="1" type="ORF">ICL16_24240</name>
</gene>
<protein>
    <submittedName>
        <fullName evidence="1">DUF4331 family protein</fullName>
    </submittedName>
</protein>
<sequence>MSHHFDSPESRNDSRINITDIYLFHADDPTKIVAIMNISPLAGLPSPFTQTVQWTTFRPETAYEFRFDTNGDAKADVIFRFLFQDEESPQTWTLQYISGNDAQDRHATGRELGTGVADEITCIPGVGSVWVGLAGDPFALDAVAVRVFLDKIIQNNQWDPDSFSTGTSTTGATNVLAIVAELPLEMISMNPFGFYATVSANDHGHWTQVNRCGKPNFAATFNDNPEGSLLHNSTDPDTDYKNFAQPVIDLVVQVCKAGNTTDRPEDYGRMVAHWLFPDMLPFNPQLPACFGFAGINGRRLQDDFGTVAYTIFFNTLLQNKVPPATDLRNEFPYVPKARPLPTSPAVNVPSRQEG</sequence>
<accession>A0A8J6XNC1</accession>
<evidence type="ECO:0000313" key="1">
    <source>
        <dbReference type="EMBL" id="MBD2775090.1"/>
    </source>
</evidence>
<name>A0A8J6XNC1_9CYAN</name>